<dbReference type="OrthoDB" id="10047985at2759"/>
<evidence type="ECO:0000313" key="3">
    <source>
        <dbReference type="RefSeq" id="XP_031561269.1"/>
    </source>
</evidence>
<evidence type="ECO:0000256" key="1">
    <source>
        <dbReference type="SAM" id="Coils"/>
    </source>
</evidence>
<keyword evidence="2" id="KW-1185">Reference proteome</keyword>
<reference evidence="3" key="1">
    <citation type="submission" date="2025-08" db="UniProtKB">
        <authorList>
            <consortium name="RefSeq"/>
        </authorList>
    </citation>
    <scope>IDENTIFICATION</scope>
    <source>
        <tissue evidence="3">Tentacle</tissue>
    </source>
</reference>
<evidence type="ECO:0000313" key="2">
    <source>
        <dbReference type="Proteomes" id="UP000515163"/>
    </source>
</evidence>
<keyword evidence="1" id="KW-0175">Coiled coil</keyword>
<dbReference type="GO" id="GO:0005634">
    <property type="term" value="C:nucleus"/>
    <property type="evidence" value="ECO:0007669"/>
    <property type="project" value="TreeGrafter"/>
</dbReference>
<dbReference type="RefSeq" id="XP_031561269.1">
    <property type="nucleotide sequence ID" value="XM_031705409.1"/>
</dbReference>
<gene>
    <name evidence="3" type="primary">LOC116297224</name>
</gene>
<dbReference type="GO" id="GO:0005737">
    <property type="term" value="C:cytoplasm"/>
    <property type="evidence" value="ECO:0007669"/>
    <property type="project" value="TreeGrafter"/>
</dbReference>
<sequence>MAAEKVPSYMIVNKQLQDLVRIQDNILAKSIAMNDSRKENVVPLEEYEKVVRQFENEQLEHIKTKAKLASVSEKLEFALGEIDILTKQLNREKMAFEKSFGNLKHIANEESQAKNELLNKCGEMEMICSKQDDVLSSKDAQIKDLKQRLAKQKQNHKQCLSEMEIQRQQERYIIMNTHKTKDSSNNTRQRRVTFR</sequence>
<dbReference type="KEGG" id="aten:116297224"/>
<feature type="coiled-coil region" evidence="1">
    <location>
        <begin position="135"/>
        <end position="166"/>
    </location>
</feature>
<dbReference type="FunCoup" id="A0A6P8HY23">
    <property type="interactions" value="954"/>
</dbReference>
<dbReference type="GeneID" id="116297224"/>
<dbReference type="GO" id="GO:0003677">
    <property type="term" value="F:DNA binding"/>
    <property type="evidence" value="ECO:0007669"/>
    <property type="project" value="TreeGrafter"/>
</dbReference>
<dbReference type="PANTHER" id="PTHR35155:SF1">
    <property type="entry name" value="SPERMATOGENESIS-ASSOCIATED PROTEIN 24"/>
    <property type="match status" value="1"/>
</dbReference>
<organism evidence="2 3">
    <name type="scientific">Actinia tenebrosa</name>
    <name type="common">Australian red waratah sea anemone</name>
    <dbReference type="NCBI Taxonomy" id="6105"/>
    <lineage>
        <taxon>Eukaryota</taxon>
        <taxon>Metazoa</taxon>
        <taxon>Cnidaria</taxon>
        <taxon>Anthozoa</taxon>
        <taxon>Hexacorallia</taxon>
        <taxon>Actiniaria</taxon>
        <taxon>Actiniidae</taxon>
        <taxon>Actinia</taxon>
    </lineage>
</organism>
<dbReference type="InParanoid" id="A0A6P8HY23"/>
<dbReference type="InterPro" id="IPR029176">
    <property type="entry name" value="SPATA24"/>
</dbReference>
<dbReference type="AlphaFoldDB" id="A0A6P8HY23"/>
<dbReference type="Proteomes" id="UP000515163">
    <property type="component" value="Unplaced"/>
</dbReference>
<dbReference type="Pfam" id="PF15175">
    <property type="entry name" value="SPATA24"/>
    <property type="match status" value="1"/>
</dbReference>
<name>A0A6P8HY23_ACTTE</name>
<protein>
    <submittedName>
        <fullName evidence="3">Spermatogenesis-associated protein 24-like</fullName>
    </submittedName>
</protein>
<proteinExistence type="predicted"/>
<accession>A0A6P8HY23</accession>
<dbReference type="PANTHER" id="PTHR35155">
    <property type="entry name" value="SPERMATOGENESIS-ASSOCIATED PROTEIN 24"/>
    <property type="match status" value="1"/>
</dbReference>